<dbReference type="Gene3D" id="1.25.70.10">
    <property type="entry name" value="Transcription termination factor 3, mitochondrial"/>
    <property type="match status" value="1"/>
</dbReference>
<dbReference type="Pfam" id="PF02536">
    <property type="entry name" value="mTERF"/>
    <property type="match status" value="1"/>
</dbReference>
<dbReference type="GO" id="GO:0006353">
    <property type="term" value="P:DNA-templated transcription termination"/>
    <property type="evidence" value="ECO:0007669"/>
    <property type="project" value="UniProtKB-KW"/>
</dbReference>
<organism evidence="4 5">
    <name type="scientific">Riccia fluitans</name>
    <dbReference type="NCBI Taxonomy" id="41844"/>
    <lineage>
        <taxon>Eukaryota</taxon>
        <taxon>Viridiplantae</taxon>
        <taxon>Streptophyta</taxon>
        <taxon>Embryophyta</taxon>
        <taxon>Marchantiophyta</taxon>
        <taxon>Marchantiopsida</taxon>
        <taxon>Marchantiidae</taxon>
        <taxon>Marchantiales</taxon>
        <taxon>Ricciaceae</taxon>
        <taxon>Riccia</taxon>
    </lineage>
</organism>
<dbReference type="Proteomes" id="UP001605036">
    <property type="component" value="Unassembled WGS sequence"/>
</dbReference>
<name>A0ABD1ZEM7_9MARC</name>
<dbReference type="PANTHER" id="PTHR13068:SF9">
    <property type="entry name" value="TRANSCRIPTION TERMINATION FACTOR MTERF5, CHLOROPLASTIC"/>
    <property type="match status" value="1"/>
</dbReference>
<keyword evidence="2" id="KW-0804">Transcription</keyword>
<gene>
    <name evidence="4" type="ORF">R1flu_018035</name>
</gene>
<dbReference type="SMART" id="SM00733">
    <property type="entry name" value="Mterf"/>
    <property type="match status" value="7"/>
</dbReference>
<proteinExistence type="inferred from homology"/>
<keyword evidence="5" id="KW-1185">Reference proteome</keyword>
<comment type="similarity">
    <text evidence="1">Belongs to the mTERF family.</text>
</comment>
<comment type="caution">
    <text evidence="4">The sequence shown here is derived from an EMBL/GenBank/DDBJ whole genome shotgun (WGS) entry which is preliminary data.</text>
</comment>
<evidence type="ECO:0000256" key="3">
    <source>
        <dbReference type="ARBA" id="ARBA00022946"/>
    </source>
</evidence>
<dbReference type="EMBL" id="JBHFFA010000001">
    <property type="protein sequence ID" value="KAL2649907.1"/>
    <property type="molecule type" value="Genomic_DNA"/>
</dbReference>
<dbReference type="InterPro" id="IPR003690">
    <property type="entry name" value="MTERF"/>
</dbReference>
<reference evidence="4 5" key="1">
    <citation type="submission" date="2024-09" db="EMBL/GenBank/DDBJ databases">
        <title>Chromosome-scale assembly of Riccia fluitans.</title>
        <authorList>
            <person name="Paukszto L."/>
            <person name="Sawicki J."/>
            <person name="Karawczyk K."/>
            <person name="Piernik-Szablinska J."/>
            <person name="Szczecinska M."/>
            <person name="Mazdziarz M."/>
        </authorList>
    </citation>
    <scope>NUCLEOTIDE SEQUENCE [LARGE SCALE GENOMIC DNA]</scope>
    <source>
        <strain evidence="4">Rf_01</strain>
        <tissue evidence="4">Aerial parts of the thallus</tissue>
    </source>
</reference>
<keyword evidence="2" id="KW-0805">Transcription regulation</keyword>
<sequence>MICVYRPQLVIPQLHGGRWHTVGESKRQVGLWKLNWRVKWKGGLACKNGVQIYRISAVRTVEDVGEGTSEFSLDWRHLVGEREEAKGVLSQFLRSRGFTSAVASRTVKNATLFTAHLLSLLHSQHRARYLAGEELATEEIRASLLPYLESLASKYGRGTPDVILSFPEVPPLWTGGDVLYSVTTDSDGEEKVIEINLAECPAILGHCVNGKLPPAVSYCLGIGMTSEQVNDVIQRFPAFAHYSVEGRIMRVIDYILELGCSPSTIPKVIMKRPQLFGCSVEENLKPTARFLESHGIEAERWAKIMVNFPQILTYSRTKLQLIIDFLSEIGIPQCTVGRVLSRFPHLVGYSLDAKLRPMAAYFKMIGIPDFSLVVIRSPQTLGLSLEKNIKCTVDFFLGLGYSIEEVAVLVNRFPQILGLNVDNNLLPKWKYFTKMRRKHSELIDFPQYFGYSLEKRIQPRHAILENRGYTWTLNRMLSTTEKGFQTHLKRCDDVFTAAAQIREVAESAKLNE</sequence>
<evidence type="ECO:0000313" key="5">
    <source>
        <dbReference type="Proteomes" id="UP001605036"/>
    </source>
</evidence>
<dbReference type="PANTHER" id="PTHR13068">
    <property type="entry name" value="CGI-12 PROTEIN-RELATED"/>
    <property type="match status" value="1"/>
</dbReference>
<evidence type="ECO:0000256" key="1">
    <source>
        <dbReference type="ARBA" id="ARBA00007692"/>
    </source>
</evidence>
<keyword evidence="3" id="KW-0809">Transit peptide</keyword>
<protein>
    <submittedName>
        <fullName evidence="4">Uncharacterized protein</fullName>
    </submittedName>
</protein>
<evidence type="ECO:0000256" key="2">
    <source>
        <dbReference type="ARBA" id="ARBA00022472"/>
    </source>
</evidence>
<evidence type="ECO:0000313" key="4">
    <source>
        <dbReference type="EMBL" id="KAL2649907.1"/>
    </source>
</evidence>
<accession>A0ABD1ZEM7</accession>
<keyword evidence="2" id="KW-0806">Transcription termination</keyword>
<dbReference type="InterPro" id="IPR038538">
    <property type="entry name" value="MTERF_sf"/>
</dbReference>
<dbReference type="AlphaFoldDB" id="A0ABD1ZEM7"/>